<comment type="caution">
    <text evidence="1">The sequence shown here is derived from an EMBL/GenBank/DDBJ whole genome shotgun (WGS) entry which is preliminary data.</text>
</comment>
<organism evidence="1 2">
    <name type="scientific">Candidatus Nomurabacteria bacterium RIFCSPHIGHO2_01_FULL_38_19</name>
    <dbReference type="NCBI Taxonomy" id="1801732"/>
    <lineage>
        <taxon>Bacteria</taxon>
        <taxon>Candidatus Nomuraibacteriota</taxon>
    </lineage>
</organism>
<dbReference type="Proteomes" id="UP000177869">
    <property type="component" value="Unassembled WGS sequence"/>
</dbReference>
<evidence type="ECO:0000313" key="2">
    <source>
        <dbReference type="Proteomes" id="UP000177869"/>
    </source>
</evidence>
<proteinExistence type="predicted"/>
<protein>
    <submittedName>
        <fullName evidence="1">Uncharacterized protein</fullName>
    </submittedName>
</protein>
<dbReference type="AlphaFoldDB" id="A0A1F6UQN4"/>
<dbReference type="EMBL" id="MFTI01000028">
    <property type="protein sequence ID" value="OGI59680.1"/>
    <property type="molecule type" value="Genomic_DNA"/>
</dbReference>
<evidence type="ECO:0000313" key="1">
    <source>
        <dbReference type="EMBL" id="OGI59680.1"/>
    </source>
</evidence>
<accession>A0A1F6UQN4</accession>
<reference evidence="1 2" key="1">
    <citation type="journal article" date="2016" name="Nat. Commun.">
        <title>Thousands of microbial genomes shed light on interconnected biogeochemical processes in an aquifer system.</title>
        <authorList>
            <person name="Anantharaman K."/>
            <person name="Brown C.T."/>
            <person name="Hug L.A."/>
            <person name="Sharon I."/>
            <person name="Castelle C.J."/>
            <person name="Probst A.J."/>
            <person name="Thomas B.C."/>
            <person name="Singh A."/>
            <person name="Wilkins M.J."/>
            <person name="Karaoz U."/>
            <person name="Brodie E.L."/>
            <person name="Williams K.H."/>
            <person name="Hubbard S.S."/>
            <person name="Banfield J.F."/>
        </authorList>
    </citation>
    <scope>NUCLEOTIDE SEQUENCE [LARGE SCALE GENOMIC DNA]</scope>
</reference>
<sequence>MDWFLKRLQHTNPTLDYQDLFNHGDDFKKLLDLKIIKHWQTLENLPCEWCEEEHFISPLRNNKDEIVISCSGNRRAINQDELKVWTINKEILVENVKSKNPVIDKDAFGKTAFASKRNGDFYIRKYGNDFRYKGDLRILSKNNDWYQVFCALYDLIPDGGEIPYAKLGGQIKSKIKKTKNYNAKEMIKFIQTNLTDRSNGFMHYASIPENEDNSKPLLSVNRGKGIIFNNRIR</sequence>
<name>A0A1F6UQN4_9BACT</name>
<gene>
    <name evidence="1" type="ORF">A2814_01255</name>
</gene>
<dbReference type="STRING" id="1801732.A2814_01255"/>